<dbReference type="InterPro" id="IPR011545">
    <property type="entry name" value="DEAD/DEAH_box_helicase_dom"/>
</dbReference>
<evidence type="ECO:0000259" key="16">
    <source>
        <dbReference type="PROSITE" id="PS51192"/>
    </source>
</evidence>
<dbReference type="SMART" id="SM00490">
    <property type="entry name" value="HELICc"/>
    <property type="match status" value="1"/>
</dbReference>
<dbReference type="InterPro" id="IPR014001">
    <property type="entry name" value="Helicase_ATP-bd"/>
</dbReference>
<evidence type="ECO:0000256" key="11">
    <source>
        <dbReference type="ARBA" id="ARBA00023235"/>
    </source>
</evidence>
<dbReference type="Gene3D" id="2.40.50.140">
    <property type="entry name" value="Nucleic acid-binding proteins"/>
    <property type="match status" value="1"/>
</dbReference>
<evidence type="ECO:0000313" key="19">
    <source>
        <dbReference type="Proteomes" id="UP000177376"/>
    </source>
</evidence>
<evidence type="ECO:0000256" key="13">
    <source>
        <dbReference type="ARBA" id="ARBA00034808"/>
    </source>
</evidence>
<name>A0A1G1YL04_9BACT</name>
<evidence type="ECO:0000256" key="15">
    <source>
        <dbReference type="RuleBase" id="RU363016"/>
    </source>
</evidence>
<dbReference type="InterPro" id="IPR047112">
    <property type="entry name" value="RecG/Mfd"/>
</dbReference>
<evidence type="ECO:0000256" key="9">
    <source>
        <dbReference type="ARBA" id="ARBA00023172"/>
    </source>
</evidence>
<dbReference type="NCBIfam" id="TIGR00643">
    <property type="entry name" value="recG"/>
    <property type="match status" value="1"/>
</dbReference>
<dbReference type="Pfam" id="PF19833">
    <property type="entry name" value="RecG_dom3_C"/>
    <property type="match status" value="1"/>
</dbReference>
<dbReference type="SUPFAM" id="SSF52540">
    <property type="entry name" value="P-loop containing nucleoside triphosphate hydrolases"/>
    <property type="match status" value="2"/>
</dbReference>
<comment type="similarity">
    <text evidence="1 15">Belongs to the helicase family. RecG subfamily.</text>
</comment>
<evidence type="ECO:0000256" key="2">
    <source>
        <dbReference type="ARBA" id="ARBA00017846"/>
    </source>
</evidence>
<evidence type="ECO:0000313" key="18">
    <source>
        <dbReference type="EMBL" id="OGY53025.1"/>
    </source>
</evidence>
<dbReference type="GO" id="GO:0006310">
    <property type="term" value="P:DNA recombination"/>
    <property type="evidence" value="ECO:0007669"/>
    <property type="project" value="UniProtKB-UniRule"/>
</dbReference>
<dbReference type="SUPFAM" id="SSF50249">
    <property type="entry name" value="Nucleic acid-binding proteins"/>
    <property type="match status" value="1"/>
</dbReference>
<keyword evidence="5 15" id="KW-0378">Hydrolase</keyword>
<dbReference type="Pfam" id="PF00270">
    <property type="entry name" value="DEAD"/>
    <property type="match status" value="1"/>
</dbReference>
<comment type="catalytic activity">
    <reaction evidence="12 15">
        <text>Couples ATP hydrolysis with the unwinding of duplex DNA by translocating in the 3'-5' direction.</text>
        <dbReference type="EC" id="5.6.2.4"/>
    </reaction>
</comment>
<comment type="caution">
    <text evidence="18">The sequence shown here is derived from an EMBL/GenBank/DDBJ whole genome shotgun (WGS) entry which is preliminary data.</text>
</comment>
<dbReference type="NCBIfam" id="NF008168">
    <property type="entry name" value="PRK10917.2-2"/>
    <property type="match status" value="1"/>
</dbReference>
<evidence type="ECO:0000256" key="14">
    <source>
        <dbReference type="ARBA" id="ARBA00048988"/>
    </source>
</evidence>
<keyword evidence="11" id="KW-0413">Isomerase</keyword>
<evidence type="ECO:0000256" key="12">
    <source>
        <dbReference type="ARBA" id="ARBA00034617"/>
    </source>
</evidence>
<organism evidence="18 19">
    <name type="scientific">Candidatus Buchananbacteria bacterium RIFCSPLOWO2_01_FULL_39_33</name>
    <dbReference type="NCBI Taxonomy" id="1797543"/>
    <lineage>
        <taxon>Bacteria</taxon>
        <taxon>Candidatus Buchananiibacteriota</taxon>
    </lineage>
</organism>
<keyword evidence="6 15" id="KW-0347">Helicase</keyword>
<dbReference type="InterPro" id="IPR012340">
    <property type="entry name" value="NA-bd_OB-fold"/>
</dbReference>
<dbReference type="GO" id="GO:0006281">
    <property type="term" value="P:DNA repair"/>
    <property type="evidence" value="ECO:0007669"/>
    <property type="project" value="UniProtKB-UniRule"/>
</dbReference>
<evidence type="ECO:0000256" key="10">
    <source>
        <dbReference type="ARBA" id="ARBA00023204"/>
    </source>
</evidence>
<evidence type="ECO:0000256" key="6">
    <source>
        <dbReference type="ARBA" id="ARBA00022806"/>
    </source>
</evidence>
<comment type="function">
    <text evidence="15">Plays a critical role in recombination and DNA repair. Helps process Holliday junction intermediates to mature products by catalyzing branch migration. Has replication fork regression activity, unwinds stalled or blocked replication forks to make a HJ that can be resolved. Has a DNA unwinding activity characteristic of a DNA helicase with 3'-5' polarity.</text>
</comment>
<dbReference type="CDD" id="cd04488">
    <property type="entry name" value="RecG_wedge_OBF"/>
    <property type="match status" value="1"/>
</dbReference>
<dbReference type="InterPro" id="IPR027417">
    <property type="entry name" value="P-loop_NTPase"/>
</dbReference>
<dbReference type="InterPro" id="IPR033454">
    <property type="entry name" value="RecG_wedge"/>
</dbReference>
<gene>
    <name evidence="18" type="ORF">A3A02_02430</name>
</gene>
<evidence type="ECO:0000256" key="5">
    <source>
        <dbReference type="ARBA" id="ARBA00022801"/>
    </source>
</evidence>
<dbReference type="GO" id="GO:0016887">
    <property type="term" value="F:ATP hydrolysis activity"/>
    <property type="evidence" value="ECO:0007669"/>
    <property type="project" value="RHEA"/>
</dbReference>
<keyword evidence="10 15" id="KW-0234">DNA repair</keyword>
<keyword evidence="8" id="KW-0238">DNA-binding</keyword>
<dbReference type="Gene3D" id="3.40.50.300">
    <property type="entry name" value="P-loop containing nucleotide triphosphate hydrolases"/>
    <property type="match status" value="2"/>
</dbReference>
<keyword evidence="4 15" id="KW-0227">DNA damage</keyword>
<dbReference type="PANTHER" id="PTHR47964">
    <property type="entry name" value="ATP-DEPENDENT DNA HELICASE HOMOLOG RECG, CHLOROPLASTIC"/>
    <property type="match status" value="1"/>
</dbReference>
<dbReference type="Proteomes" id="UP000177376">
    <property type="component" value="Unassembled WGS sequence"/>
</dbReference>
<dbReference type="PROSITE" id="PS51194">
    <property type="entry name" value="HELICASE_CTER"/>
    <property type="match status" value="1"/>
</dbReference>
<comment type="catalytic activity">
    <reaction evidence="14 15">
        <text>ATP + H2O = ADP + phosphate + H(+)</text>
        <dbReference type="Rhea" id="RHEA:13065"/>
        <dbReference type="ChEBI" id="CHEBI:15377"/>
        <dbReference type="ChEBI" id="CHEBI:15378"/>
        <dbReference type="ChEBI" id="CHEBI:30616"/>
        <dbReference type="ChEBI" id="CHEBI:43474"/>
        <dbReference type="ChEBI" id="CHEBI:456216"/>
        <dbReference type="EC" id="5.6.2.4"/>
    </reaction>
</comment>
<dbReference type="PANTHER" id="PTHR47964:SF1">
    <property type="entry name" value="ATP-DEPENDENT DNA HELICASE HOMOLOG RECG, CHLOROPLASTIC"/>
    <property type="match status" value="1"/>
</dbReference>
<sequence>MGLDTKVNQLNKVGGATYSKLKKLGIETAKDLIFYYPFRYEDFSNITPIAKLQPGMTTTVVGRLELIASRRSFRKKMVLIEGLVADKTGSVKVIWFNQPWIAKNLQAGDIISLAGKVAGDLFNVYLNSPEYEKAGSNSTHTARLVPIYSLTEGLTQKQLRFLIKNTITLADKIDDYLPLPILKEKHLISLAQALKKIHFPANKNEIDKARNRLAFDELFIIQLWSKLLKRDLASHKSYRIKFFEDETKEFVAELGFKLTDDQRKAAWEIITDLKSGSPMNRLVEGDVGSGKTLVAAIAAYNVSLNGLSTAFLAPTEILANQHFATLSKVLGKSIKLGLFTRSQRIIGDRAVAKKEFLKQCQKGEIDLIIGTHTLIQKDIAFNNLALVIVDEQHRFGVLQREELKKKSWSGQVSSKRPHFLSLSATPIPRSLALTVYGDLALSIIRQMPLGRKKIITRVVAPAKRLEAYQFIKEQVKAGRQVFVVCPLIDPSDNFGFKSATEEFEKLDKEIFLDLAIGLLHGKLKPAQKEQAMADFLSGRTKILVSTSVVEVGVDVKNATVMMIEGADRFGLAQLHQFRGRVGRNSHQSYCFLFTDSQEEKTLLRLKALVECNDGFELAQKDLKYRGAGQIYGYQQSGFSNLKIATLDDLVLAKSAQEAADFFINNYNINDFPELSAKLKGLNFSQHLE</sequence>
<dbReference type="GO" id="GO:0005524">
    <property type="term" value="F:ATP binding"/>
    <property type="evidence" value="ECO:0007669"/>
    <property type="project" value="UniProtKB-KW"/>
</dbReference>
<evidence type="ECO:0000256" key="4">
    <source>
        <dbReference type="ARBA" id="ARBA00022763"/>
    </source>
</evidence>
<feature type="domain" description="Helicase C-terminal" evidence="17">
    <location>
        <begin position="463"/>
        <end position="623"/>
    </location>
</feature>
<feature type="domain" description="Helicase ATP-binding" evidence="16">
    <location>
        <begin position="272"/>
        <end position="444"/>
    </location>
</feature>
<evidence type="ECO:0000256" key="7">
    <source>
        <dbReference type="ARBA" id="ARBA00022840"/>
    </source>
</evidence>
<dbReference type="GO" id="GO:0043138">
    <property type="term" value="F:3'-5' DNA helicase activity"/>
    <property type="evidence" value="ECO:0007669"/>
    <property type="project" value="UniProtKB-EC"/>
</dbReference>
<keyword evidence="9 15" id="KW-0233">DNA recombination</keyword>
<evidence type="ECO:0000259" key="17">
    <source>
        <dbReference type="PROSITE" id="PS51194"/>
    </source>
</evidence>
<dbReference type="GO" id="GO:0003677">
    <property type="term" value="F:DNA binding"/>
    <property type="evidence" value="ECO:0007669"/>
    <property type="project" value="UniProtKB-KW"/>
</dbReference>
<dbReference type="InterPro" id="IPR004609">
    <property type="entry name" value="ATP-dep_DNA_helicase_RecG"/>
</dbReference>
<dbReference type="SMART" id="SM00487">
    <property type="entry name" value="DEXDc"/>
    <property type="match status" value="1"/>
</dbReference>
<dbReference type="InterPro" id="IPR045562">
    <property type="entry name" value="RecG_dom3_C"/>
</dbReference>
<dbReference type="InterPro" id="IPR001650">
    <property type="entry name" value="Helicase_C-like"/>
</dbReference>
<evidence type="ECO:0000256" key="3">
    <source>
        <dbReference type="ARBA" id="ARBA00022741"/>
    </source>
</evidence>
<accession>A0A1G1YL04</accession>
<keyword evidence="7 15" id="KW-0067">ATP-binding</keyword>
<dbReference type="Pfam" id="PF00271">
    <property type="entry name" value="Helicase_C"/>
    <property type="match status" value="1"/>
</dbReference>
<proteinExistence type="inferred from homology"/>
<evidence type="ECO:0000256" key="8">
    <source>
        <dbReference type="ARBA" id="ARBA00023125"/>
    </source>
</evidence>
<evidence type="ECO:0000256" key="1">
    <source>
        <dbReference type="ARBA" id="ARBA00007504"/>
    </source>
</evidence>
<dbReference type="NCBIfam" id="NF008165">
    <property type="entry name" value="PRK10917.1-3"/>
    <property type="match status" value="1"/>
</dbReference>
<dbReference type="EMBL" id="MHIM01000007">
    <property type="protein sequence ID" value="OGY53025.1"/>
    <property type="molecule type" value="Genomic_DNA"/>
</dbReference>
<dbReference type="Pfam" id="PF17191">
    <property type="entry name" value="RecG_wedge"/>
    <property type="match status" value="1"/>
</dbReference>
<keyword evidence="3 15" id="KW-0547">Nucleotide-binding</keyword>
<dbReference type="AlphaFoldDB" id="A0A1G1YL04"/>
<dbReference type="EC" id="5.6.2.4" evidence="13 15"/>
<dbReference type="PROSITE" id="PS51192">
    <property type="entry name" value="HELICASE_ATP_BIND_1"/>
    <property type="match status" value="1"/>
</dbReference>
<protein>
    <recommendedName>
        <fullName evidence="2 15">ATP-dependent DNA helicase RecG</fullName>
        <ecNumber evidence="13 15">5.6.2.4</ecNumber>
    </recommendedName>
</protein>
<reference evidence="18 19" key="1">
    <citation type="journal article" date="2016" name="Nat. Commun.">
        <title>Thousands of microbial genomes shed light on interconnected biogeochemical processes in an aquifer system.</title>
        <authorList>
            <person name="Anantharaman K."/>
            <person name="Brown C.T."/>
            <person name="Hug L.A."/>
            <person name="Sharon I."/>
            <person name="Castelle C.J."/>
            <person name="Probst A.J."/>
            <person name="Thomas B.C."/>
            <person name="Singh A."/>
            <person name="Wilkins M.J."/>
            <person name="Karaoz U."/>
            <person name="Brodie E.L."/>
            <person name="Williams K.H."/>
            <person name="Hubbard S.S."/>
            <person name="Banfield J.F."/>
        </authorList>
    </citation>
    <scope>NUCLEOTIDE SEQUENCE [LARGE SCALE GENOMIC DNA]</scope>
</reference>